<protein>
    <submittedName>
        <fullName evidence="7">LRRcap domain-containing protein</fullName>
    </submittedName>
</protein>
<dbReference type="GO" id="GO:0005634">
    <property type="term" value="C:nucleus"/>
    <property type="evidence" value="ECO:0007669"/>
    <property type="project" value="TreeGrafter"/>
</dbReference>
<dbReference type="GO" id="GO:0042393">
    <property type="term" value="F:histone binding"/>
    <property type="evidence" value="ECO:0007669"/>
    <property type="project" value="TreeGrafter"/>
</dbReference>
<dbReference type="OrthoDB" id="2160613at2759"/>
<evidence type="ECO:0000256" key="1">
    <source>
        <dbReference type="ARBA" id="ARBA00022614"/>
    </source>
</evidence>
<evidence type="ECO:0000313" key="6">
    <source>
        <dbReference type="Proteomes" id="UP000274131"/>
    </source>
</evidence>
<evidence type="ECO:0000313" key="7">
    <source>
        <dbReference type="WBParaSite" id="EVEC_0001224201-mRNA-1"/>
    </source>
</evidence>
<dbReference type="AlphaFoldDB" id="A0A0N4VMR5"/>
<evidence type="ECO:0000313" key="5">
    <source>
        <dbReference type="EMBL" id="VDD96710.1"/>
    </source>
</evidence>
<dbReference type="PANTHER" id="PTHR11375:SF0">
    <property type="entry name" value="ACIDIC LEUCINE-RICH NUCLEAR PHOSPHOPROTEIN 32 FAMILY MEMBER A"/>
    <property type="match status" value="1"/>
</dbReference>
<feature type="region of interest" description="Disordered" evidence="4">
    <location>
        <begin position="149"/>
        <end position="178"/>
    </location>
</feature>
<dbReference type="PROSITE" id="PS51450">
    <property type="entry name" value="LRR"/>
    <property type="match status" value="2"/>
</dbReference>
<dbReference type="EMBL" id="UXUI01012109">
    <property type="protein sequence ID" value="VDD96710.1"/>
    <property type="molecule type" value="Genomic_DNA"/>
</dbReference>
<evidence type="ECO:0000256" key="2">
    <source>
        <dbReference type="ARBA" id="ARBA00022737"/>
    </source>
</evidence>
<keyword evidence="6" id="KW-1185">Reference proteome</keyword>
<gene>
    <name evidence="5" type="ORF">EVEC_LOCUS11461</name>
</gene>
<keyword evidence="2" id="KW-0677">Repeat</keyword>
<evidence type="ECO:0000256" key="3">
    <source>
        <dbReference type="ARBA" id="ARBA00025777"/>
    </source>
</evidence>
<comment type="similarity">
    <text evidence="3">Belongs to the ANP32 family.</text>
</comment>
<dbReference type="Gene3D" id="3.80.10.10">
    <property type="entry name" value="Ribonuclease Inhibitor"/>
    <property type="match status" value="1"/>
</dbReference>
<feature type="compositionally biased region" description="Acidic residues" evidence="4">
    <location>
        <begin position="165"/>
        <end position="174"/>
    </location>
</feature>
<dbReference type="Pfam" id="PF14580">
    <property type="entry name" value="LRR_9"/>
    <property type="match status" value="1"/>
</dbReference>
<organism evidence="7">
    <name type="scientific">Enterobius vermicularis</name>
    <name type="common">Human pinworm</name>
    <dbReference type="NCBI Taxonomy" id="51028"/>
    <lineage>
        <taxon>Eukaryota</taxon>
        <taxon>Metazoa</taxon>
        <taxon>Ecdysozoa</taxon>
        <taxon>Nematoda</taxon>
        <taxon>Chromadorea</taxon>
        <taxon>Rhabditida</taxon>
        <taxon>Spirurina</taxon>
        <taxon>Oxyuridomorpha</taxon>
        <taxon>Oxyuroidea</taxon>
        <taxon>Oxyuridae</taxon>
        <taxon>Enterobius</taxon>
    </lineage>
</organism>
<dbReference type="GO" id="GO:0042981">
    <property type="term" value="P:regulation of apoptotic process"/>
    <property type="evidence" value="ECO:0007669"/>
    <property type="project" value="TreeGrafter"/>
</dbReference>
<reference evidence="5 6" key="2">
    <citation type="submission" date="2018-10" db="EMBL/GenBank/DDBJ databases">
        <authorList>
            <consortium name="Pathogen Informatics"/>
        </authorList>
    </citation>
    <scope>NUCLEOTIDE SEQUENCE [LARGE SCALE GENOMIC DNA]</scope>
</reference>
<accession>A0A0N4VMR5</accession>
<dbReference type="InterPro" id="IPR001611">
    <property type="entry name" value="Leu-rich_rpt"/>
</dbReference>
<proteinExistence type="inferred from homology"/>
<sequence>MEDRIQLERRGLEPNEVEHLNLDNIKAKRITGLSDEYKALKTLSMINVGLTSLEGLPNLPALKHLDLSDNKISKDLERLENCPSLTHLNLAGNNIIEIESLRPLASLRNLVSLDLFNCEVANVEKYRESVFKMLPALKWLDGYDKNDVDEEELTDDNNSYSGGGENEEDEEEDDAKPGLAYLDSSEVLQVQLLLLSI</sequence>
<dbReference type="PANTHER" id="PTHR11375">
    <property type="entry name" value="ACIDIC LEUCINE-RICH NUCLEAR PHOSPHOPROTEIN 32"/>
    <property type="match status" value="1"/>
</dbReference>
<dbReference type="InterPro" id="IPR045081">
    <property type="entry name" value="AN32"/>
</dbReference>
<dbReference type="SUPFAM" id="SSF52058">
    <property type="entry name" value="L domain-like"/>
    <property type="match status" value="1"/>
</dbReference>
<dbReference type="STRING" id="51028.A0A0N4VMR5"/>
<name>A0A0N4VMR5_ENTVE</name>
<dbReference type="FunFam" id="3.80.10.10:FF:000131">
    <property type="entry name" value="acidic leucine-rich nuclear phosphoprotein 32-related protein-like"/>
    <property type="match status" value="1"/>
</dbReference>
<dbReference type="Proteomes" id="UP000274131">
    <property type="component" value="Unassembled WGS sequence"/>
</dbReference>
<reference evidence="7" key="1">
    <citation type="submission" date="2017-02" db="UniProtKB">
        <authorList>
            <consortium name="WormBaseParasite"/>
        </authorList>
    </citation>
    <scope>IDENTIFICATION</scope>
</reference>
<dbReference type="InterPro" id="IPR032675">
    <property type="entry name" value="LRR_dom_sf"/>
</dbReference>
<keyword evidence="1" id="KW-0433">Leucine-rich repeat</keyword>
<evidence type="ECO:0000256" key="4">
    <source>
        <dbReference type="SAM" id="MobiDB-lite"/>
    </source>
</evidence>
<dbReference type="WBParaSite" id="EVEC_0001224201-mRNA-1">
    <property type="protein sequence ID" value="EVEC_0001224201-mRNA-1"/>
    <property type="gene ID" value="EVEC_0001224201"/>
</dbReference>